<proteinExistence type="predicted"/>
<gene>
    <name evidence="1" type="ORF">Vadar_009596</name>
</gene>
<reference evidence="1 2" key="1">
    <citation type="journal article" date="2021" name="Hortic Res">
        <title>High-quality reference genome and annotation aids understanding of berry development for evergreen blueberry (Vaccinium darrowii).</title>
        <authorList>
            <person name="Yu J."/>
            <person name="Hulse-Kemp A.M."/>
            <person name="Babiker E."/>
            <person name="Staton M."/>
        </authorList>
    </citation>
    <scope>NUCLEOTIDE SEQUENCE [LARGE SCALE GENOMIC DNA]</scope>
    <source>
        <strain evidence="2">cv. NJ 8807/NJ 8810</strain>
        <tissue evidence="1">Young leaf</tissue>
    </source>
</reference>
<organism evidence="1 2">
    <name type="scientific">Vaccinium darrowii</name>
    <dbReference type="NCBI Taxonomy" id="229202"/>
    <lineage>
        <taxon>Eukaryota</taxon>
        <taxon>Viridiplantae</taxon>
        <taxon>Streptophyta</taxon>
        <taxon>Embryophyta</taxon>
        <taxon>Tracheophyta</taxon>
        <taxon>Spermatophyta</taxon>
        <taxon>Magnoliopsida</taxon>
        <taxon>eudicotyledons</taxon>
        <taxon>Gunneridae</taxon>
        <taxon>Pentapetalae</taxon>
        <taxon>asterids</taxon>
        <taxon>Ericales</taxon>
        <taxon>Ericaceae</taxon>
        <taxon>Vaccinioideae</taxon>
        <taxon>Vaccinieae</taxon>
        <taxon>Vaccinium</taxon>
    </lineage>
</organism>
<name>A0ACB7WZD4_9ERIC</name>
<keyword evidence="2" id="KW-1185">Reference proteome</keyword>
<comment type="caution">
    <text evidence="1">The sequence shown here is derived from an EMBL/GenBank/DDBJ whole genome shotgun (WGS) entry which is preliminary data.</text>
</comment>
<dbReference type="EMBL" id="CM037152">
    <property type="protein sequence ID" value="KAH7833771.1"/>
    <property type="molecule type" value="Genomic_DNA"/>
</dbReference>
<dbReference type="Proteomes" id="UP000828048">
    <property type="component" value="Chromosome 2"/>
</dbReference>
<protein>
    <submittedName>
        <fullName evidence="1">Uncharacterized protein</fullName>
    </submittedName>
</protein>
<evidence type="ECO:0000313" key="1">
    <source>
        <dbReference type="EMBL" id="KAH7833771.1"/>
    </source>
</evidence>
<sequence>MLILKVLIGNLQSIYQLASGSISNGEVAALAHEPWYHTMKGEALELQRLAALPDAFLSNVECSDVLPGAWSGVNSITLYFTLN</sequence>
<evidence type="ECO:0000313" key="2">
    <source>
        <dbReference type="Proteomes" id="UP000828048"/>
    </source>
</evidence>
<accession>A0ACB7WZD4</accession>